<dbReference type="Proteomes" id="UP000663838">
    <property type="component" value="Unassembled WGS sequence"/>
</dbReference>
<sequence length="143" mass="16335">MIFEDATTSLTNDFLTDMGTTSFNETLKSSDSTISEPIQIVSVQRGKCKLLPDGYIYRLDRSNDRGIEQSRYRTDITLVSSHSHAPEPAQLQRSIQRKRQQQKSFDAFLMTIEHEEHLSSSDIEILYHSINDNSSLHLTDISI</sequence>
<gene>
    <name evidence="3" type="ORF">TOA249_LOCUS28561</name>
    <name evidence="2" type="ORF">TSG867_LOCUS13799</name>
    <name evidence="1" type="ORF">UJA718_LOCUS12638</name>
</gene>
<protein>
    <submittedName>
        <fullName evidence="2">Uncharacterized protein</fullName>
    </submittedName>
</protein>
<comment type="caution">
    <text evidence="2">The sequence shown here is derived from an EMBL/GenBank/DDBJ whole genome shotgun (WGS) entry which is preliminary data.</text>
</comment>
<evidence type="ECO:0000313" key="5">
    <source>
        <dbReference type="Proteomes" id="UP000663873"/>
    </source>
</evidence>
<organism evidence="2 4">
    <name type="scientific">Rotaria socialis</name>
    <dbReference type="NCBI Taxonomy" id="392032"/>
    <lineage>
        <taxon>Eukaryota</taxon>
        <taxon>Metazoa</taxon>
        <taxon>Spiralia</taxon>
        <taxon>Gnathifera</taxon>
        <taxon>Rotifera</taxon>
        <taxon>Eurotatoria</taxon>
        <taxon>Bdelloidea</taxon>
        <taxon>Philodinida</taxon>
        <taxon>Philodinidae</taxon>
        <taxon>Rotaria</taxon>
    </lineage>
</organism>
<dbReference type="Proteomes" id="UP000663862">
    <property type="component" value="Unassembled WGS sequence"/>
</dbReference>
<dbReference type="EMBL" id="CAJOBQ010000748">
    <property type="protein sequence ID" value="CAF4411868.1"/>
    <property type="molecule type" value="Genomic_DNA"/>
</dbReference>
<dbReference type="EMBL" id="CAJOBP010001655">
    <property type="protein sequence ID" value="CAF4301005.1"/>
    <property type="molecule type" value="Genomic_DNA"/>
</dbReference>
<evidence type="ECO:0000313" key="4">
    <source>
        <dbReference type="Proteomes" id="UP000663862"/>
    </source>
</evidence>
<evidence type="ECO:0000313" key="3">
    <source>
        <dbReference type="EMBL" id="CAF4871996.1"/>
    </source>
</evidence>
<proteinExistence type="predicted"/>
<keyword evidence="5" id="KW-1185">Reference proteome</keyword>
<name>A0A820PUW5_9BILA</name>
<dbReference type="AlphaFoldDB" id="A0A820PUW5"/>
<evidence type="ECO:0000313" key="1">
    <source>
        <dbReference type="EMBL" id="CAF4301005.1"/>
    </source>
</evidence>
<reference evidence="2" key="1">
    <citation type="submission" date="2021-02" db="EMBL/GenBank/DDBJ databases">
        <authorList>
            <person name="Nowell W R."/>
        </authorList>
    </citation>
    <scope>NUCLEOTIDE SEQUENCE</scope>
</reference>
<dbReference type="EMBL" id="CAJOBS010004024">
    <property type="protein sequence ID" value="CAF4871996.1"/>
    <property type="molecule type" value="Genomic_DNA"/>
</dbReference>
<accession>A0A820PUW5</accession>
<dbReference type="Proteomes" id="UP000663873">
    <property type="component" value="Unassembled WGS sequence"/>
</dbReference>
<evidence type="ECO:0000313" key="2">
    <source>
        <dbReference type="EMBL" id="CAF4411868.1"/>
    </source>
</evidence>